<evidence type="ECO:0000313" key="2">
    <source>
        <dbReference type="EMBL" id="SIO28640.1"/>
    </source>
</evidence>
<keyword evidence="1" id="KW-0812">Transmembrane</keyword>
<accession>A0A1N6I9G0</accession>
<feature type="transmembrane region" description="Helical" evidence="1">
    <location>
        <begin position="25"/>
        <end position="43"/>
    </location>
</feature>
<evidence type="ECO:0000313" key="3">
    <source>
        <dbReference type="Proteomes" id="UP000184782"/>
    </source>
</evidence>
<feature type="transmembrane region" description="Helical" evidence="1">
    <location>
        <begin position="133"/>
        <end position="150"/>
    </location>
</feature>
<name>A0A1N6I9G0_9FLAO</name>
<feature type="transmembrane region" description="Helical" evidence="1">
    <location>
        <begin position="320"/>
        <end position="341"/>
    </location>
</feature>
<feature type="transmembrane region" description="Helical" evidence="1">
    <location>
        <begin position="297"/>
        <end position="314"/>
    </location>
</feature>
<evidence type="ECO:0000256" key="1">
    <source>
        <dbReference type="SAM" id="Phobius"/>
    </source>
</evidence>
<feature type="transmembrane region" description="Helical" evidence="1">
    <location>
        <begin position="86"/>
        <end position="104"/>
    </location>
</feature>
<dbReference type="STRING" id="59733.SAMN05421769_3178"/>
<keyword evidence="1" id="KW-0472">Membrane</keyword>
<dbReference type="EMBL" id="FSRQ01000003">
    <property type="protein sequence ID" value="SIO28640.1"/>
    <property type="molecule type" value="Genomic_DNA"/>
</dbReference>
<feature type="transmembrane region" description="Helical" evidence="1">
    <location>
        <begin position="189"/>
        <end position="207"/>
    </location>
</feature>
<protein>
    <submittedName>
        <fullName evidence="2">EpsG family protein</fullName>
    </submittedName>
</protein>
<dbReference type="AlphaFoldDB" id="A0A1N6I9G0"/>
<feature type="transmembrane region" description="Helical" evidence="1">
    <location>
        <begin position="239"/>
        <end position="258"/>
    </location>
</feature>
<dbReference type="Proteomes" id="UP000184782">
    <property type="component" value="Unassembled WGS sequence"/>
</dbReference>
<dbReference type="Pfam" id="PF14897">
    <property type="entry name" value="EpsG"/>
    <property type="match status" value="1"/>
</dbReference>
<keyword evidence="1" id="KW-1133">Transmembrane helix</keyword>
<organism evidence="2 3">
    <name type="scientific">Chryseobacterium scophthalmum</name>
    <dbReference type="NCBI Taxonomy" id="59733"/>
    <lineage>
        <taxon>Bacteria</taxon>
        <taxon>Pseudomonadati</taxon>
        <taxon>Bacteroidota</taxon>
        <taxon>Flavobacteriia</taxon>
        <taxon>Flavobacteriales</taxon>
        <taxon>Weeksellaceae</taxon>
        <taxon>Chryseobacterium group</taxon>
        <taxon>Chryseobacterium</taxon>
    </lineage>
</organism>
<feature type="transmembrane region" description="Helical" evidence="1">
    <location>
        <begin position="157"/>
        <end position="177"/>
    </location>
</feature>
<gene>
    <name evidence="2" type="ORF">SAMN05421769_3178</name>
</gene>
<feature type="transmembrane region" description="Helical" evidence="1">
    <location>
        <begin position="264"/>
        <end position="285"/>
    </location>
</feature>
<dbReference type="RefSeq" id="WP_074231424.1">
    <property type="nucleotide sequence ID" value="NZ_FSRQ01000003.1"/>
</dbReference>
<sequence length="346" mass="40652">MISIFFAIFISFSVLYFIDIKNKTITNIVLLLLGLALALIAGFRDKGFDKDYYIYKAFWMTTKLKGNVEYSFYLIRNFIKSDLGLGFQYLLLIYAIIGVTIKFVAIKKLSPLVWGSFLIYVSNYYMLHEFTQIRIGVATGFLLLSLIYLADKKYITFYVFAGLAILFHQSCFLVVMFPLFANSEKNLKFYYWIIPFGYFFYFFNTVMDIKIPIPSIQEKIDFYEVATESGFMKESKTNVFNALFLIRIVIFYGLLYYTKKISEHFTNIYLLIKLYAISLFLFIFLSKIPVFSFRIQELIGVVEIIIIPCLIYIFPKQFKFLGLILVFSIALVFFLMNIYYVKLIVK</sequence>
<proteinExistence type="predicted"/>
<dbReference type="InterPro" id="IPR049458">
    <property type="entry name" value="EpsG-like"/>
</dbReference>
<reference evidence="3" key="1">
    <citation type="submission" date="2016-12" db="EMBL/GenBank/DDBJ databases">
        <authorList>
            <person name="Varghese N."/>
            <person name="Submissions S."/>
        </authorList>
    </citation>
    <scope>NUCLEOTIDE SEQUENCE [LARGE SCALE GENOMIC DNA]</scope>
    <source>
        <strain evidence="3">DSM 16779</strain>
    </source>
</reference>
<dbReference type="OrthoDB" id="6631730at2"/>
<keyword evidence="3" id="KW-1185">Reference proteome</keyword>